<keyword evidence="2" id="KW-1185">Reference proteome</keyword>
<evidence type="ECO:0000313" key="1">
    <source>
        <dbReference type="EMBL" id="MFC0622436.1"/>
    </source>
</evidence>
<protein>
    <recommendedName>
        <fullName evidence="3">Peptidase M48 domain-containing protein</fullName>
    </recommendedName>
</protein>
<proteinExistence type="predicted"/>
<accession>A0ABV6QCU6</accession>
<dbReference type="Proteomes" id="UP001589890">
    <property type="component" value="Unassembled WGS sequence"/>
</dbReference>
<dbReference type="RefSeq" id="WP_380043080.1">
    <property type="nucleotide sequence ID" value="NZ_JBHLTC010000001.1"/>
</dbReference>
<reference evidence="1 2" key="1">
    <citation type="submission" date="2024-09" db="EMBL/GenBank/DDBJ databases">
        <authorList>
            <person name="Sun Q."/>
            <person name="Mori K."/>
        </authorList>
    </citation>
    <scope>NUCLEOTIDE SEQUENCE [LARGE SCALE GENOMIC DNA]</scope>
    <source>
        <strain evidence="1 2">CGMCC 1.15906</strain>
    </source>
</reference>
<name>A0ABV6QCU6_9ACTN</name>
<sequence length="306" mass="33338">MNRVRITVDDLRRASDQEIRHTWSGSQWIKWLDAACVLRDPSFRNVVLIKLQMSRATLVADRGTWLRVGRRVPHDESGIRIIKAAEPSRLDLVGSSVQGHGVSTVWDVSQTYGPDLLPPSAAAGAGTTTLAIYNALVSIADEAGHSFTVNPACHAVEPTSSSDDRGRIASREDAGTTLAAAMVAHELAHVRMHKRTRDRTCRGLAQLEANSVAYLLLAHFGRAVDVSPSLSLAAAAARFGKKHPERAIQMLGGRVLFTARRLIDATERHLHASETTSRRARQRRGILVEAPDLLPHVLPPDHGPGL</sequence>
<gene>
    <name evidence="1" type="ORF">ACFFGN_00050</name>
</gene>
<comment type="caution">
    <text evidence="1">The sequence shown here is derived from an EMBL/GenBank/DDBJ whole genome shotgun (WGS) entry which is preliminary data.</text>
</comment>
<evidence type="ECO:0008006" key="3">
    <source>
        <dbReference type="Google" id="ProtNLM"/>
    </source>
</evidence>
<organism evidence="1 2">
    <name type="scientific">Kribbella deserti</name>
    <dbReference type="NCBI Taxonomy" id="1926257"/>
    <lineage>
        <taxon>Bacteria</taxon>
        <taxon>Bacillati</taxon>
        <taxon>Actinomycetota</taxon>
        <taxon>Actinomycetes</taxon>
        <taxon>Propionibacteriales</taxon>
        <taxon>Kribbellaceae</taxon>
        <taxon>Kribbella</taxon>
    </lineage>
</organism>
<evidence type="ECO:0000313" key="2">
    <source>
        <dbReference type="Proteomes" id="UP001589890"/>
    </source>
</evidence>
<dbReference type="EMBL" id="JBHLTC010000001">
    <property type="protein sequence ID" value="MFC0622436.1"/>
    <property type="molecule type" value="Genomic_DNA"/>
</dbReference>